<organism evidence="1 2">
    <name type="scientific">Faecalicatena contorta</name>
    <dbReference type="NCBI Taxonomy" id="39482"/>
    <lineage>
        <taxon>Bacteria</taxon>
        <taxon>Bacillati</taxon>
        <taxon>Bacillota</taxon>
        <taxon>Clostridia</taxon>
        <taxon>Lachnospirales</taxon>
        <taxon>Lachnospiraceae</taxon>
        <taxon>Faecalicatena</taxon>
    </lineage>
</organism>
<evidence type="ECO:0000313" key="2">
    <source>
        <dbReference type="Proteomes" id="UP000095544"/>
    </source>
</evidence>
<dbReference type="AlphaFoldDB" id="A0A174HF33"/>
<sequence>MPAKGLVRDLNKKPRTGSFYDIGNHSEISYIIKTLLYSVRK</sequence>
<evidence type="ECO:0000313" key="1">
    <source>
        <dbReference type="EMBL" id="CUO73493.1"/>
    </source>
</evidence>
<name>A0A174HF33_9FIRM</name>
<gene>
    <name evidence="1" type="ORF">ERS852491_03126</name>
</gene>
<protein>
    <submittedName>
        <fullName evidence="1">Uncharacterized protein</fullName>
    </submittedName>
</protein>
<accession>A0A174HF33</accession>
<proteinExistence type="predicted"/>
<dbReference type="Proteomes" id="UP000095544">
    <property type="component" value="Unassembled WGS sequence"/>
</dbReference>
<reference evidence="1 2" key="1">
    <citation type="submission" date="2015-09" db="EMBL/GenBank/DDBJ databases">
        <authorList>
            <consortium name="Pathogen Informatics"/>
        </authorList>
    </citation>
    <scope>NUCLEOTIDE SEQUENCE [LARGE SCALE GENOMIC DNA]</scope>
    <source>
        <strain evidence="1 2">2789STDY5834876</strain>
    </source>
</reference>
<dbReference type="STRING" id="39482.ERS852491_03126"/>
<dbReference type="EMBL" id="CYZU01000031">
    <property type="protein sequence ID" value="CUO73493.1"/>
    <property type="molecule type" value="Genomic_DNA"/>
</dbReference>